<proteinExistence type="predicted"/>
<evidence type="ECO:0000313" key="1">
    <source>
        <dbReference type="EMBL" id="KAJ8665455.1"/>
    </source>
</evidence>
<dbReference type="EMBL" id="CM056744">
    <property type="protein sequence ID" value="KAJ8665455.1"/>
    <property type="molecule type" value="Genomic_DNA"/>
</dbReference>
<comment type="caution">
    <text evidence="1">The sequence shown here is derived from an EMBL/GenBank/DDBJ whole genome shotgun (WGS) entry which is preliminary data.</text>
</comment>
<dbReference type="Proteomes" id="UP001239111">
    <property type="component" value="Chromosome 4"/>
</dbReference>
<evidence type="ECO:0000313" key="2">
    <source>
        <dbReference type="Proteomes" id="UP001239111"/>
    </source>
</evidence>
<gene>
    <name evidence="1" type="ORF">QAD02_007117</name>
</gene>
<organism evidence="1 2">
    <name type="scientific">Eretmocerus hayati</name>
    <dbReference type="NCBI Taxonomy" id="131215"/>
    <lineage>
        <taxon>Eukaryota</taxon>
        <taxon>Metazoa</taxon>
        <taxon>Ecdysozoa</taxon>
        <taxon>Arthropoda</taxon>
        <taxon>Hexapoda</taxon>
        <taxon>Insecta</taxon>
        <taxon>Pterygota</taxon>
        <taxon>Neoptera</taxon>
        <taxon>Endopterygota</taxon>
        <taxon>Hymenoptera</taxon>
        <taxon>Apocrita</taxon>
        <taxon>Proctotrupomorpha</taxon>
        <taxon>Chalcidoidea</taxon>
        <taxon>Aphelinidae</taxon>
        <taxon>Aphelininae</taxon>
        <taxon>Eretmocerus</taxon>
    </lineage>
</organism>
<sequence>MSDTLFDDELESMQYYIVEMQDEGDPWEKFGLFVVLSTFVIEDDPIINGTKPKQQNAVRSSGGSWYVLYPDPPFSTDDVDMIDGYVKNPKSIPPSSWMEKKCVVLGIAETHRKALELLADMSKIKVSSKPVLHKKASSKKQGLPLNKDGPLAKKSKNVSRKSLLLQAKNAGLGRILQPLSEAVQNMAKPQVAHVATTDAIRQTVGTL</sequence>
<accession>A0ACC2N2S0</accession>
<keyword evidence="2" id="KW-1185">Reference proteome</keyword>
<protein>
    <submittedName>
        <fullName evidence="1">Uncharacterized protein</fullName>
    </submittedName>
</protein>
<reference evidence="1" key="1">
    <citation type="submission" date="2023-04" db="EMBL/GenBank/DDBJ databases">
        <title>A chromosome-level genome assembly of the parasitoid wasp Eretmocerus hayati.</title>
        <authorList>
            <person name="Zhong Y."/>
            <person name="Liu S."/>
            <person name="Liu Y."/>
        </authorList>
    </citation>
    <scope>NUCLEOTIDE SEQUENCE</scope>
    <source>
        <strain evidence="1">ZJU_SS_LIU_2023</strain>
    </source>
</reference>
<name>A0ACC2N2S0_9HYME</name>